<dbReference type="InterPro" id="IPR051913">
    <property type="entry name" value="GH2_Domain-Containing"/>
</dbReference>
<dbReference type="Pfam" id="PF00703">
    <property type="entry name" value="Glyco_hydro_2"/>
    <property type="match status" value="1"/>
</dbReference>
<dbReference type="InterPro" id="IPR013783">
    <property type="entry name" value="Ig-like_fold"/>
</dbReference>
<evidence type="ECO:0000259" key="1">
    <source>
        <dbReference type="Pfam" id="PF00703"/>
    </source>
</evidence>
<reference evidence="3" key="1">
    <citation type="journal article" date="2014" name="BMC Genomics">
        <title>The genome sequence of the biocontrol fungus Metarhizium anisopliae and comparative genomics of Metarhizium species.</title>
        <authorList>
            <person name="Pattemore J.A."/>
            <person name="Hane J.K."/>
            <person name="Williams A.H."/>
            <person name="Wilson B.A."/>
            <person name="Stodart B.J."/>
            <person name="Ash G.J."/>
        </authorList>
    </citation>
    <scope>NUCLEOTIDE SEQUENCE [LARGE SCALE GENOMIC DNA]</scope>
    <source>
        <strain evidence="3">BRIP 53293</strain>
    </source>
</reference>
<dbReference type="InterPro" id="IPR006102">
    <property type="entry name" value="Ig-like_GH2"/>
</dbReference>
<sequence>QQGVEVTIAVVDGDGRTVGQASGPSDAEFAFRVASPQLWSPASPTLYNLTLTLGDDRVHSYTGFRTVSAGLVDGVQRPLLNGEFVFLFGTLDQGFWPDGLYTPPSREAMVYDLRMLKRLGFNMVRKHIKVEPDLFYRACDEMGLLVIQDMPSLPADGNRPPNPAQQAEFQRQLEVLVQEHKSYPSLVVWDNHHYANPQCGTPFYSILSSPYDPRRIGFQGEFGGIGHNVSIEHLWNVQQAIDTINQTYEVSADLEAYNYRAGVIFRELTEQVERYACSGGVWTQTTDVEGEVNGLYTYDRRVLRANVSQWQADIRGLYDAAHGRGGARP</sequence>
<keyword evidence="3" id="KW-1185">Reference proteome</keyword>
<dbReference type="Gene3D" id="2.60.40.10">
    <property type="entry name" value="Immunoglobulins"/>
    <property type="match status" value="1"/>
</dbReference>
<protein>
    <recommendedName>
        <fullName evidence="1">Glycoside hydrolase family 2 immunoglobulin-like beta-sandwich domain-containing protein</fullName>
    </recommendedName>
</protein>
<evidence type="ECO:0000313" key="2">
    <source>
        <dbReference type="EMBL" id="KJK78337.1"/>
    </source>
</evidence>
<gene>
    <name evidence="2" type="ORF">H634G_06510</name>
</gene>
<dbReference type="OrthoDB" id="408320at2759"/>
<name>A0A0D9NW77_METAN</name>
<evidence type="ECO:0000313" key="3">
    <source>
        <dbReference type="Proteomes" id="UP000054544"/>
    </source>
</evidence>
<feature type="non-terminal residue" evidence="2">
    <location>
        <position position="1"/>
    </location>
</feature>
<organism evidence="2 3">
    <name type="scientific">Metarhizium anisopliae BRIP 53293</name>
    <dbReference type="NCBI Taxonomy" id="1291518"/>
    <lineage>
        <taxon>Eukaryota</taxon>
        <taxon>Fungi</taxon>
        <taxon>Dikarya</taxon>
        <taxon>Ascomycota</taxon>
        <taxon>Pezizomycotina</taxon>
        <taxon>Sordariomycetes</taxon>
        <taxon>Hypocreomycetidae</taxon>
        <taxon>Hypocreales</taxon>
        <taxon>Clavicipitaceae</taxon>
        <taxon>Metarhizium</taxon>
    </lineage>
</organism>
<dbReference type="SUPFAM" id="SSF51445">
    <property type="entry name" value="(Trans)glycosidases"/>
    <property type="match status" value="1"/>
</dbReference>
<dbReference type="STRING" id="1291518.A0A0D9NW77"/>
<dbReference type="InterPro" id="IPR017853">
    <property type="entry name" value="GH"/>
</dbReference>
<dbReference type="PANTHER" id="PTHR42732">
    <property type="entry name" value="BETA-GALACTOSIDASE"/>
    <property type="match status" value="1"/>
</dbReference>
<dbReference type="SUPFAM" id="SSF49303">
    <property type="entry name" value="beta-Galactosidase/glucuronidase domain"/>
    <property type="match status" value="1"/>
</dbReference>
<dbReference type="InterPro" id="IPR036156">
    <property type="entry name" value="Beta-gal/glucu_dom_sf"/>
</dbReference>
<proteinExistence type="predicted"/>
<dbReference type="GO" id="GO:0004553">
    <property type="term" value="F:hydrolase activity, hydrolyzing O-glycosyl compounds"/>
    <property type="evidence" value="ECO:0007669"/>
    <property type="project" value="InterPro"/>
</dbReference>
<dbReference type="Gene3D" id="3.20.20.80">
    <property type="entry name" value="Glycosidases"/>
    <property type="match status" value="1"/>
</dbReference>
<dbReference type="AlphaFoldDB" id="A0A0D9NW77"/>
<feature type="domain" description="Glycoside hydrolase family 2 immunoglobulin-like beta-sandwich" evidence="1">
    <location>
        <begin position="5"/>
        <end position="65"/>
    </location>
</feature>
<dbReference type="EMBL" id="KE384735">
    <property type="protein sequence ID" value="KJK78337.1"/>
    <property type="molecule type" value="Genomic_DNA"/>
</dbReference>
<dbReference type="Proteomes" id="UP000054544">
    <property type="component" value="Unassembled WGS sequence"/>
</dbReference>
<accession>A0A0D9NW77</accession>
<dbReference type="GO" id="GO:0005975">
    <property type="term" value="P:carbohydrate metabolic process"/>
    <property type="evidence" value="ECO:0007669"/>
    <property type="project" value="InterPro"/>
</dbReference>
<dbReference type="PANTHER" id="PTHR42732:SF2">
    <property type="entry name" value="BETA-MANNOSIDASE"/>
    <property type="match status" value="1"/>
</dbReference>